<accession>A0A7U5TQF4</accession>
<organism evidence="1 2">
    <name type="scientific">Escherichia coli</name>
    <dbReference type="NCBI Taxonomy" id="562"/>
    <lineage>
        <taxon>Bacteria</taxon>
        <taxon>Pseudomonadati</taxon>
        <taxon>Pseudomonadota</taxon>
        <taxon>Gammaproteobacteria</taxon>
        <taxon>Enterobacterales</taxon>
        <taxon>Enterobacteriaceae</taxon>
        <taxon>Escherichia</taxon>
    </lineage>
</organism>
<geneLocation type="plasmid" evidence="2">
    <name>peco-e618</name>
</geneLocation>
<evidence type="ECO:0000313" key="2">
    <source>
        <dbReference type="Proteomes" id="UP000239554"/>
    </source>
</evidence>
<keyword evidence="1" id="KW-0614">Plasmid</keyword>
<dbReference type="Proteomes" id="UP000239554">
    <property type="component" value="Plasmid pECO-e618"/>
</dbReference>
<proteinExistence type="predicted"/>
<protein>
    <submittedName>
        <fullName evidence="1">Uncharacterized protein</fullName>
    </submittedName>
</protein>
<gene>
    <name evidence="1" type="ORF">C3F40_28485</name>
</gene>
<evidence type="ECO:0000313" key="1">
    <source>
        <dbReference type="EMBL" id="AUY05562.1"/>
    </source>
</evidence>
<dbReference type="EMBL" id="CP026402">
    <property type="protein sequence ID" value="AUY05562.1"/>
    <property type="molecule type" value="Genomic_DNA"/>
</dbReference>
<dbReference type="AlphaFoldDB" id="A0A7U5TQF4"/>
<reference evidence="1 2" key="1">
    <citation type="journal article" date="2018" name="MBio">
        <title>Genomic Analysis of Hospital Plumbing Reveals Diverse Reservoir of Bacterial Plasmids Conferring Carbapenem Resistance.</title>
        <authorList>
            <consortium name="NISC Comparative Sequencing Program"/>
            <person name="Weingarten R.A."/>
            <person name="Johnson R.C."/>
            <person name="Conlan S."/>
            <person name="Ramsburg A.M."/>
            <person name="Dekker J.P."/>
            <person name="Lau A.F."/>
            <person name="Khil P."/>
            <person name="Odom R.T."/>
            <person name="Deming C."/>
            <person name="Park M."/>
            <person name="Thomas P.J."/>
            <person name="Henderson D.K."/>
            <person name="Palmore T.N."/>
            <person name="Segre J.A."/>
            <person name="Frank K.M."/>
        </authorList>
    </citation>
    <scope>NUCLEOTIDE SEQUENCE [LARGE SCALE GENOMIC DNA]</scope>
    <source>
        <strain evidence="1 2">ECONIH4</strain>
        <plasmid evidence="2">peco-e618</plasmid>
    </source>
</reference>
<sequence>MDSIKPEKLQLVGAVEAYPDLMPGILFVTCPDTAKSCVSVSTCQRLHEETTTRKADPEACARPCSRCATGVILWRGESSRLPPVNVDHCPRCGRTAGRLVGKTNGNRATPWGICCVSCWNRVAENKKGVGARGNPIMQPPLMAPWLIGHMEAGAPAWSVWIGDSQSEAIQRRLLRNPSTEFHNQQPGITGFDTSGHAVYFCDKHRQTPLRWDWNRDTPTVGPVRFYCPDCEPKARPLPLAIPRAPLQFMTVQEAAQVYSSFTGKADTSSICADCHRAPLRITSARSGFVTACCPCCDASAISHCGSSSQSWLDREPEQPRFFGVYRATYSDFPLSGSGAAALQSVPPEPFTLEPVPQLLFNRLRACILAALGAWVYIDGLMIDAERGDGAELLALLGQIRALK</sequence>
<name>A0A7U5TQF4_ECOLX</name>